<dbReference type="KEGG" id="dmm:dnm_033570"/>
<accession>A0A975GN37</accession>
<protein>
    <submittedName>
        <fullName evidence="3">Uncharacterized protein</fullName>
    </submittedName>
</protein>
<feature type="transmembrane region" description="Helical" evidence="2">
    <location>
        <begin position="47"/>
        <end position="65"/>
    </location>
</feature>
<feature type="compositionally biased region" description="Basic residues" evidence="1">
    <location>
        <begin position="1"/>
        <end position="10"/>
    </location>
</feature>
<evidence type="ECO:0000313" key="3">
    <source>
        <dbReference type="EMBL" id="QTA87327.1"/>
    </source>
</evidence>
<feature type="region of interest" description="Disordered" evidence="1">
    <location>
        <begin position="1"/>
        <end position="39"/>
    </location>
</feature>
<evidence type="ECO:0000313" key="4">
    <source>
        <dbReference type="Proteomes" id="UP000663722"/>
    </source>
</evidence>
<dbReference type="Proteomes" id="UP000663722">
    <property type="component" value="Chromosome"/>
</dbReference>
<reference evidence="3" key="1">
    <citation type="journal article" date="2021" name="Microb. Physiol.">
        <title>Proteogenomic Insights into the Physiology of Marine, Sulfate-Reducing, Filamentous Desulfonema limicola and Desulfonema magnum.</title>
        <authorList>
            <person name="Schnaars V."/>
            <person name="Wohlbrand L."/>
            <person name="Scheve S."/>
            <person name="Hinrichs C."/>
            <person name="Reinhardt R."/>
            <person name="Rabus R."/>
        </authorList>
    </citation>
    <scope>NUCLEOTIDE SEQUENCE</scope>
    <source>
        <strain evidence="3">4be13</strain>
    </source>
</reference>
<evidence type="ECO:0000256" key="1">
    <source>
        <dbReference type="SAM" id="MobiDB-lite"/>
    </source>
</evidence>
<keyword evidence="2" id="KW-0812">Transmembrane</keyword>
<keyword evidence="2" id="KW-1133">Transmembrane helix</keyword>
<dbReference type="RefSeq" id="WP_207682560.1">
    <property type="nucleotide sequence ID" value="NZ_CP061800.1"/>
</dbReference>
<dbReference type="EMBL" id="CP061800">
    <property type="protein sequence ID" value="QTA87327.1"/>
    <property type="molecule type" value="Genomic_DNA"/>
</dbReference>
<proteinExistence type="predicted"/>
<keyword evidence="4" id="KW-1185">Reference proteome</keyword>
<sequence>MATTKKRSDRYRRDSAEVSPVETPVTNPGGVPRHFKRNDNSPKQMRVLFAIVLAVLLSACVRFGGHSPDKEVYDYLETANHLNEAQKQEMMQGNPFIGMTMKEAHLAMYPDRSAAVRFSDRTLQHDYRGGWGVRYSLFFDGGTPNRVENYFFLSDKEIEEFRKPRDFRPDFVFDGWRNRW</sequence>
<organism evidence="3 4">
    <name type="scientific">Desulfonema magnum</name>
    <dbReference type="NCBI Taxonomy" id="45655"/>
    <lineage>
        <taxon>Bacteria</taxon>
        <taxon>Pseudomonadati</taxon>
        <taxon>Thermodesulfobacteriota</taxon>
        <taxon>Desulfobacteria</taxon>
        <taxon>Desulfobacterales</taxon>
        <taxon>Desulfococcaceae</taxon>
        <taxon>Desulfonema</taxon>
    </lineage>
</organism>
<dbReference type="AlphaFoldDB" id="A0A975GN37"/>
<name>A0A975GN37_9BACT</name>
<keyword evidence="2" id="KW-0472">Membrane</keyword>
<evidence type="ECO:0000256" key="2">
    <source>
        <dbReference type="SAM" id="Phobius"/>
    </source>
</evidence>
<gene>
    <name evidence="3" type="ORF">dnm_033570</name>
</gene>